<dbReference type="PANTHER" id="PTHR43265">
    <property type="entry name" value="ESTERASE ESTD"/>
    <property type="match status" value="1"/>
</dbReference>
<feature type="chain" id="PRO_5045657322" evidence="2">
    <location>
        <begin position="23"/>
        <end position="299"/>
    </location>
</feature>
<gene>
    <name evidence="4" type="ORF">GGR88_002436</name>
</gene>
<evidence type="ECO:0000256" key="1">
    <source>
        <dbReference type="SAM" id="MobiDB-lite"/>
    </source>
</evidence>
<feature type="region of interest" description="Disordered" evidence="1">
    <location>
        <begin position="22"/>
        <end position="45"/>
    </location>
</feature>
<organism evidence="4 5">
    <name type="scientific">Sphingomonas jejuensis</name>
    <dbReference type="NCBI Taxonomy" id="904715"/>
    <lineage>
        <taxon>Bacteria</taxon>
        <taxon>Pseudomonadati</taxon>
        <taxon>Pseudomonadota</taxon>
        <taxon>Alphaproteobacteria</taxon>
        <taxon>Sphingomonadales</taxon>
        <taxon>Sphingomonadaceae</taxon>
        <taxon>Sphingomonas</taxon>
    </lineage>
</organism>
<comment type="caution">
    <text evidence="4">The sequence shown here is derived from an EMBL/GenBank/DDBJ whole genome shotgun (WGS) entry which is preliminary data.</text>
</comment>
<dbReference type="Proteomes" id="UP000734218">
    <property type="component" value="Unassembled WGS sequence"/>
</dbReference>
<accession>A0ABX0XQC8</accession>
<keyword evidence="5" id="KW-1185">Reference proteome</keyword>
<dbReference type="SUPFAM" id="SSF53474">
    <property type="entry name" value="alpha/beta-Hydrolases"/>
    <property type="match status" value="1"/>
</dbReference>
<evidence type="ECO:0000313" key="5">
    <source>
        <dbReference type="Proteomes" id="UP000734218"/>
    </source>
</evidence>
<proteinExistence type="predicted"/>
<dbReference type="PANTHER" id="PTHR43265:SF1">
    <property type="entry name" value="ESTERASE ESTD"/>
    <property type="match status" value="1"/>
</dbReference>
<evidence type="ECO:0000259" key="3">
    <source>
        <dbReference type="Pfam" id="PF20434"/>
    </source>
</evidence>
<feature type="signal peptide" evidence="2">
    <location>
        <begin position="1"/>
        <end position="22"/>
    </location>
</feature>
<dbReference type="RefSeq" id="WP_167955349.1">
    <property type="nucleotide sequence ID" value="NZ_JAATJE010000002.1"/>
</dbReference>
<dbReference type="InterPro" id="IPR029058">
    <property type="entry name" value="AB_hydrolase_fold"/>
</dbReference>
<feature type="domain" description="BD-FAE-like" evidence="3">
    <location>
        <begin position="64"/>
        <end position="238"/>
    </location>
</feature>
<name>A0ABX0XQC8_9SPHN</name>
<dbReference type="EMBL" id="JAATJE010000002">
    <property type="protein sequence ID" value="NJC34922.1"/>
    <property type="molecule type" value="Genomic_DNA"/>
</dbReference>
<evidence type="ECO:0000256" key="2">
    <source>
        <dbReference type="SAM" id="SignalP"/>
    </source>
</evidence>
<reference evidence="4 5" key="1">
    <citation type="submission" date="2020-03" db="EMBL/GenBank/DDBJ databases">
        <title>Genomic Encyclopedia of Type Strains, Phase IV (KMG-IV): sequencing the most valuable type-strain genomes for metagenomic binning, comparative biology and taxonomic classification.</title>
        <authorList>
            <person name="Goeker M."/>
        </authorList>
    </citation>
    <scope>NUCLEOTIDE SEQUENCE [LARGE SCALE GENOMIC DNA]</scope>
    <source>
        <strain evidence="4 5">DSM 27651</strain>
    </source>
</reference>
<dbReference type="InterPro" id="IPR053145">
    <property type="entry name" value="AB_hydrolase_Est10"/>
</dbReference>
<dbReference type="InterPro" id="IPR049492">
    <property type="entry name" value="BD-FAE-like_dom"/>
</dbReference>
<protein>
    <submittedName>
        <fullName evidence="4">Acetyl esterase/lipase</fullName>
    </submittedName>
</protein>
<evidence type="ECO:0000313" key="4">
    <source>
        <dbReference type="EMBL" id="NJC34922.1"/>
    </source>
</evidence>
<keyword evidence="2" id="KW-0732">Signal</keyword>
<dbReference type="Gene3D" id="3.40.50.1820">
    <property type="entry name" value="alpha/beta hydrolase"/>
    <property type="match status" value="1"/>
</dbReference>
<sequence length="299" mass="31280">MRGTVVLLSVALCAAGPSIAAAQDSAPTPLSTMERRSEALPPPTETVRYGAEQIQSGELRLPPGNGPFPVAIVIHGGCWNTAISDHSAMPGLSEMLRRRGVATWDIDYRRVGNAGGGWPGTFQDIAAGVDHLATLATRHPLDLARVTVVGHSAGAHLALWAASRHRLPAPWTPGPASPHLRSVVAIDGPGTLAPLVGADAQVCGRPVIVPLMGGTPAERPAEYRIASPSDHLPLGLPQLLVLAELAPFMTGYVEAARAAGDPVRTLAPDNANHFDIVTPGMPNGERVADWIAAEAFRTR</sequence>
<dbReference type="Pfam" id="PF20434">
    <property type="entry name" value="BD-FAE"/>
    <property type="match status" value="1"/>
</dbReference>